<dbReference type="GO" id="GO:0004674">
    <property type="term" value="F:protein serine/threonine kinase activity"/>
    <property type="evidence" value="ECO:0007669"/>
    <property type="project" value="UniProtKB-KW"/>
</dbReference>
<keyword evidence="1" id="KW-0067">ATP-binding</keyword>
<reference evidence="4" key="2">
    <citation type="submission" date="2021-04" db="EMBL/GenBank/DDBJ databases">
        <authorList>
            <person name="Gilroy R."/>
        </authorList>
    </citation>
    <scope>NUCLEOTIDE SEQUENCE</scope>
    <source>
        <strain evidence="4">ChiSjej3B21-8574</strain>
    </source>
</reference>
<proteinExistence type="predicted"/>
<sequence>MMKDNCLKNGTVLRGRYNIKKVLGIGGFGVTYLVEDRILEQKVVIKEYFPQEIAGRMIEKNGEMKVVPREKNDSRRFLKGKKDFLEEARRMSKLFDILEIVKILDWFEENGTAYLAMEYIRGISLDDYLQNQDVPFSFQQAWEMLKPVAEALEKIHKMGIIHRDLNPGNLMIEENGTIKIIDFGSARPYLETEKTMTILIKKGYAPPEQYVKKGKQGPWTDIYAFCATIYEMITGVRPEPSIQRIEKDELYPPSAYGAEILPEEEKILCRGLELNYKHRFRKMSDLCDCLKNAGQPIEAEVKEIKKPQWILPLTLVGIAMAVCAAGAGFFFSDTEEPQKQTYAGNYGRQSDRYEEYIEFVKHHAVSREKSEKDELYESYPYRGLSTIYTLKSEDVKEWGEPCNRFRFDMKGDDYIKWMKKKGYLLEKKGQNEKNTVEIEKYGAIRTYFRKEKEYVTKNNVHVSVVSDTVNDDLFGIYFVTPEGTEEEGKNVIQETAEFLIQDFPSNEKGREVLENLYEEMPRNSQIDPGFNFLLKQTEKEESSTWDFTVDHWNYGLKTYLWE</sequence>
<keyword evidence="4" id="KW-0723">Serine/threonine-protein kinase</keyword>
<dbReference type="InterPro" id="IPR011009">
    <property type="entry name" value="Kinase-like_dom_sf"/>
</dbReference>
<evidence type="ECO:0000313" key="4">
    <source>
        <dbReference type="EMBL" id="HJC49793.1"/>
    </source>
</evidence>
<reference evidence="4" key="1">
    <citation type="journal article" date="2021" name="PeerJ">
        <title>Extensive microbial diversity within the chicken gut microbiome revealed by metagenomics and culture.</title>
        <authorList>
            <person name="Gilroy R."/>
            <person name="Ravi A."/>
            <person name="Getino M."/>
            <person name="Pursley I."/>
            <person name="Horton D.L."/>
            <person name="Alikhan N.F."/>
            <person name="Baker D."/>
            <person name="Gharbi K."/>
            <person name="Hall N."/>
            <person name="Watson M."/>
            <person name="Adriaenssens E.M."/>
            <person name="Foster-Nyarko E."/>
            <person name="Jarju S."/>
            <person name="Secka A."/>
            <person name="Antonio M."/>
            <person name="Oren A."/>
            <person name="Chaudhuri R.R."/>
            <person name="La Ragione R."/>
            <person name="Hildebrand F."/>
            <person name="Pallen M.J."/>
        </authorList>
    </citation>
    <scope>NUCLEOTIDE SEQUENCE</scope>
    <source>
        <strain evidence="4">ChiSjej3B21-8574</strain>
    </source>
</reference>
<accession>A0A9D2PHM0</accession>
<dbReference type="InterPro" id="IPR000719">
    <property type="entry name" value="Prot_kinase_dom"/>
</dbReference>
<dbReference type="PROSITE" id="PS00107">
    <property type="entry name" value="PROTEIN_KINASE_ATP"/>
    <property type="match status" value="1"/>
</dbReference>
<feature type="binding site" evidence="1">
    <location>
        <position position="46"/>
    </location>
    <ligand>
        <name>ATP</name>
        <dbReference type="ChEBI" id="CHEBI:30616"/>
    </ligand>
</feature>
<dbReference type="Gene3D" id="1.10.510.10">
    <property type="entry name" value="Transferase(Phosphotransferase) domain 1"/>
    <property type="match status" value="1"/>
</dbReference>
<evidence type="ECO:0000256" key="2">
    <source>
        <dbReference type="SAM" id="Phobius"/>
    </source>
</evidence>
<evidence type="ECO:0000313" key="5">
    <source>
        <dbReference type="Proteomes" id="UP000823904"/>
    </source>
</evidence>
<keyword evidence="1" id="KW-0547">Nucleotide-binding</keyword>
<comment type="caution">
    <text evidence="4">The sequence shown here is derived from an EMBL/GenBank/DDBJ whole genome shotgun (WGS) entry which is preliminary data.</text>
</comment>
<dbReference type="InterPro" id="IPR017441">
    <property type="entry name" value="Protein_kinase_ATP_BS"/>
</dbReference>
<dbReference type="PANTHER" id="PTHR24347">
    <property type="entry name" value="SERINE/THREONINE-PROTEIN KINASE"/>
    <property type="match status" value="1"/>
</dbReference>
<feature type="domain" description="Protein kinase" evidence="3">
    <location>
        <begin position="17"/>
        <end position="298"/>
    </location>
</feature>
<dbReference type="GO" id="GO:0005524">
    <property type="term" value="F:ATP binding"/>
    <property type="evidence" value="ECO:0007669"/>
    <property type="project" value="UniProtKB-UniRule"/>
</dbReference>
<organism evidence="4 5">
    <name type="scientific">Candidatus Anaerostipes avistercoris</name>
    <dbReference type="NCBI Taxonomy" id="2838462"/>
    <lineage>
        <taxon>Bacteria</taxon>
        <taxon>Bacillati</taxon>
        <taxon>Bacillota</taxon>
        <taxon>Clostridia</taxon>
        <taxon>Lachnospirales</taxon>
        <taxon>Lachnospiraceae</taxon>
        <taxon>Anaerostipes</taxon>
    </lineage>
</organism>
<dbReference type="CDD" id="cd14014">
    <property type="entry name" value="STKc_PknB_like"/>
    <property type="match status" value="1"/>
</dbReference>
<keyword evidence="2" id="KW-0472">Membrane</keyword>
<dbReference type="Pfam" id="PF00069">
    <property type="entry name" value="Pkinase"/>
    <property type="match status" value="1"/>
</dbReference>
<gene>
    <name evidence="4" type="ORF">H9754_04320</name>
</gene>
<protein>
    <submittedName>
        <fullName evidence="4">Serine/threonine protein kinase</fullName>
    </submittedName>
</protein>
<dbReference type="PROSITE" id="PS50011">
    <property type="entry name" value="PROTEIN_KINASE_DOM"/>
    <property type="match status" value="1"/>
</dbReference>
<evidence type="ECO:0000259" key="3">
    <source>
        <dbReference type="PROSITE" id="PS50011"/>
    </source>
</evidence>
<dbReference type="Proteomes" id="UP000823904">
    <property type="component" value="Unassembled WGS sequence"/>
</dbReference>
<dbReference type="AlphaFoldDB" id="A0A9D2PHM0"/>
<keyword evidence="2" id="KW-0812">Transmembrane</keyword>
<dbReference type="Gene3D" id="3.30.200.20">
    <property type="entry name" value="Phosphorylase Kinase, domain 1"/>
    <property type="match status" value="1"/>
</dbReference>
<dbReference type="SUPFAM" id="SSF56112">
    <property type="entry name" value="Protein kinase-like (PK-like)"/>
    <property type="match status" value="1"/>
</dbReference>
<name>A0A9D2PHM0_9FIRM</name>
<keyword evidence="4" id="KW-0808">Transferase</keyword>
<feature type="transmembrane region" description="Helical" evidence="2">
    <location>
        <begin position="309"/>
        <end position="331"/>
    </location>
</feature>
<keyword evidence="2" id="KW-1133">Transmembrane helix</keyword>
<evidence type="ECO:0000256" key="1">
    <source>
        <dbReference type="PROSITE-ProRule" id="PRU10141"/>
    </source>
</evidence>
<keyword evidence="4" id="KW-0418">Kinase</keyword>
<dbReference type="EMBL" id="DWWD01000020">
    <property type="protein sequence ID" value="HJC49793.1"/>
    <property type="molecule type" value="Genomic_DNA"/>
</dbReference>